<name>C9PLY3_9PAST</name>
<keyword evidence="2 6" id="KW-0472">Membrane</keyword>
<keyword evidence="1 6" id="KW-0732">Signal</keyword>
<keyword evidence="3" id="KW-0564">Palmitate</keyword>
<comment type="function">
    <text evidence="6">Part of the outer membrane protein assembly complex, which is involved in assembly and insertion of beta-barrel proteins into the outer membrane.</text>
</comment>
<dbReference type="CDD" id="cd15830">
    <property type="entry name" value="BamD"/>
    <property type="match status" value="1"/>
</dbReference>
<dbReference type="SUPFAM" id="SSF48452">
    <property type="entry name" value="TPR-like"/>
    <property type="match status" value="1"/>
</dbReference>
<protein>
    <recommendedName>
        <fullName evidence="6">Outer membrane protein assembly factor BamD</fullName>
    </recommendedName>
</protein>
<sequence>MKFAYLIMLYTILRLSYCNSFIIARKNKDYPMRKLKSFTLIALTALAVTACSSSNNEVEQRPEEELYNAGQTYLQDGDYSQSIRYLEAVRNRFPGSSHSEQALLNLIFANYKTQDYTKTLVYADRFLQEYPQSSHLDYVLYMAGLTNSALGDNYIQDLFGVDRATRENSSIKAAFANFQTLVQHFPNSPYAKDALARMVYIKASLARHELSIAKFYAKRDAHIAVANRVVGMLQQYPDTQATHEALPLMQQAYEKMNLTDLAAQTAKIIEANKDKQFTEVEKPADPKVLPQ</sequence>
<evidence type="ECO:0000256" key="6">
    <source>
        <dbReference type="HAMAP-Rule" id="MF_00922"/>
    </source>
</evidence>
<organism evidence="8 9">
    <name type="scientific">Pasteurella dagmatis ATCC 43325</name>
    <dbReference type="NCBI Taxonomy" id="667128"/>
    <lineage>
        <taxon>Bacteria</taxon>
        <taxon>Pseudomonadati</taxon>
        <taxon>Pseudomonadota</taxon>
        <taxon>Gammaproteobacteria</taxon>
        <taxon>Pasteurellales</taxon>
        <taxon>Pasteurellaceae</taxon>
        <taxon>Pasteurella</taxon>
    </lineage>
</organism>
<evidence type="ECO:0000313" key="9">
    <source>
        <dbReference type="Proteomes" id="UP000005519"/>
    </source>
</evidence>
<dbReference type="Gene3D" id="1.25.40.10">
    <property type="entry name" value="Tetratricopeptide repeat domain"/>
    <property type="match status" value="1"/>
</dbReference>
<keyword evidence="5 8" id="KW-0449">Lipoprotein</keyword>
<dbReference type="InterPro" id="IPR011990">
    <property type="entry name" value="TPR-like_helical_dom_sf"/>
</dbReference>
<evidence type="ECO:0000256" key="2">
    <source>
        <dbReference type="ARBA" id="ARBA00023136"/>
    </source>
</evidence>
<dbReference type="AlphaFoldDB" id="C9PLY3"/>
<dbReference type="HOGENOM" id="CLU_065982_0_2_6"/>
<dbReference type="PANTHER" id="PTHR37423:SF1">
    <property type="entry name" value="OUTER MEMBRANE PROTEIN ASSEMBLY FACTOR BAMD"/>
    <property type="match status" value="1"/>
</dbReference>
<evidence type="ECO:0000256" key="3">
    <source>
        <dbReference type="ARBA" id="ARBA00023139"/>
    </source>
</evidence>
<keyword evidence="9" id="KW-1185">Reference proteome</keyword>
<comment type="similarity">
    <text evidence="6">Belongs to the BamD family.</text>
</comment>
<dbReference type="InterPro" id="IPR017689">
    <property type="entry name" value="BamD"/>
</dbReference>
<dbReference type="NCBIfam" id="TIGR03302">
    <property type="entry name" value="OM_YfiO"/>
    <property type="match status" value="1"/>
</dbReference>
<dbReference type="GO" id="GO:1990063">
    <property type="term" value="C:Bam protein complex"/>
    <property type="evidence" value="ECO:0007669"/>
    <property type="project" value="TreeGrafter"/>
</dbReference>
<accession>C9PLY3</accession>
<evidence type="ECO:0000259" key="7">
    <source>
        <dbReference type="Pfam" id="PF13525"/>
    </source>
</evidence>
<proteinExistence type="inferred from homology"/>
<comment type="caution">
    <text evidence="8">The sequence shown here is derived from an EMBL/GenBank/DDBJ whole genome shotgun (WGS) entry which is preliminary data.</text>
</comment>
<reference evidence="8 9" key="1">
    <citation type="submission" date="2009-10" db="EMBL/GenBank/DDBJ databases">
        <authorList>
            <person name="Muzny D."/>
            <person name="Qin X."/>
            <person name="Deng J."/>
            <person name="Jiang H."/>
            <person name="Liu Y."/>
            <person name="Qu J."/>
            <person name="Song X.-Z."/>
            <person name="Zhang L."/>
            <person name="Thornton R."/>
            <person name="Coyle M."/>
            <person name="Francisco L."/>
            <person name="Jackson L."/>
            <person name="Javaid M."/>
            <person name="Korchina V."/>
            <person name="Kovar C."/>
            <person name="Mata R."/>
            <person name="Mathew T."/>
            <person name="Ngo R."/>
            <person name="Nguyen L."/>
            <person name="Nguyen N."/>
            <person name="Okwuonu G."/>
            <person name="Ongeri F."/>
            <person name="Pham C."/>
            <person name="Simmons D."/>
            <person name="Wilczek-Boney K."/>
            <person name="Hale W."/>
            <person name="Jakkamsetti A."/>
            <person name="Pham P."/>
            <person name="Ruth R."/>
            <person name="San Lucas F."/>
            <person name="Warren J."/>
            <person name="Zhang J."/>
            <person name="Zhao Z."/>
            <person name="Zhou C."/>
            <person name="Zhu D."/>
            <person name="Lee S."/>
            <person name="Bess C."/>
            <person name="Blankenburg K."/>
            <person name="Forbes L."/>
            <person name="Fu Q."/>
            <person name="Gubbala S."/>
            <person name="Hirani K."/>
            <person name="Jayaseelan J.C."/>
            <person name="Lara F."/>
            <person name="Munidasa M."/>
            <person name="Palculict T."/>
            <person name="Patil S."/>
            <person name="Pu L.-L."/>
            <person name="Saada N."/>
            <person name="Tang L."/>
            <person name="Weissenberger G."/>
            <person name="Zhu Y."/>
            <person name="Hemphill L."/>
            <person name="Shang Y."/>
            <person name="Youmans B."/>
            <person name="Ayvaz T."/>
            <person name="Ross M."/>
            <person name="Santibanez J."/>
            <person name="Aqrawi P."/>
            <person name="Gross S."/>
            <person name="Joshi V."/>
            <person name="Fowler G."/>
            <person name="Nazareth L."/>
            <person name="Reid J."/>
            <person name="Worley K."/>
            <person name="Petrosino J."/>
            <person name="Highlander S."/>
            <person name="Gibbs R."/>
        </authorList>
    </citation>
    <scope>NUCLEOTIDE SEQUENCE [LARGE SCALE GENOMIC DNA]</scope>
    <source>
        <strain evidence="8 9">ATCC 43325</strain>
    </source>
</reference>
<dbReference type="HAMAP" id="MF_00922">
    <property type="entry name" value="OM_assembly_BamD"/>
    <property type="match status" value="1"/>
</dbReference>
<dbReference type="InterPro" id="IPR039565">
    <property type="entry name" value="BamD-like"/>
</dbReference>
<comment type="subunit">
    <text evidence="6">Part of the Bam complex.</text>
</comment>
<gene>
    <name evidence="8" type="primary">yfiO</name>
    <name evidence="6" type="synonym">bamD</name>
    <name evidence="8" type="ORF">HMPREF0621_0007</name>
</gene>
<feature type="domain" description="Outer membrane lipoprotein BamD-like" evidence="7">
    <location>
        <begin position="60"/>
        <end position="266"/>
    </location>
</feature>
<dbReference type="STRING" id="667128.HMPREF0621_0007"/>
<dbReference type="PANTHER" id="PTHR37423">
    <property type="entry name" value="SOLUBLE LYTIC MUREIN TRANSGLYCOSYLASE-RELATED"/>
    <property type="match status" value="1"/>
</dbReference>
<keyword evidence="4 6" id="KW-0998">Cell outer membrane</keyword>
<evidence type="ECO:0000256" key="1">
    <source>
        <dbReference type="ARBA" id="ARBA00022729"/>
    </source>
</evidence>
<comment type="subcellular location">
    <subcellularLocation>
        <location evidence="6">Cell outer membrane</location>
    </subcellularLocation>
</comment>
<dbReference type="Pfam" id="PF13525">
    <property type="entry name" value="YfiO"/>
    <property type="match status" value="1"/>
</dbReference>
<dbReference type="GO" id="GO:0051205">
    <property type="term" value="P:protein insertion into membrane"/>
    <property type="evidence" value="ECO:0007669"/>
    <property type="project" value="UniProtKB-UniRule"/>
</dbReference>
<dbReference type="Proteomes" id="UP000005519">
    <property type="component" value="Unassembled WGS sequence"/>
</dbReference>
<dbReference type="EMBL" id="ACZR01000001">
    <property type="protein sequence ID" value="EEX51203.1"/>
    <property type="molecule type" value="Genomic_DNA"/>
</dbReference>
<evidence type="ECO:0000256" key="4">
    <source>
        <dbReference type="ARBA" id="ARBA00023237"/>
    </source>
</evidence>
<dbReference type="GO" id="GO:0043165">
    <property type="term" value="P:Gram-negative-bacterium-type cell outer membrane assembly"/>
    <property type="evidence" value="ECO:0007669"/>
    <property type="project" value="UniProtKB-UniRule"/>
</dbReference>
<evidence type="ECO:0000256" key="5">
    <source>
        <dbReference type="ARBA" id="ARBA00023288"/>
    </source>
</evidence>
<evidence type="ECO:0000313" key="8">
    <source>
        <dbReference type="EMBL" id="EEX51203.1"/>
    </source>
</evidence>